<accession>A0AAQ3MEU2</accession>
<sequence length="253" mass="27242">MVTGEKPIGVWCGEGHTLGFCFNGIREIGQDVMLVIFVSKKRKPLVSALDFETAEADKGSVDAEVVVVLPDFGCMIVETKEANSSALVAPGDTTKADGRTRFKGLGNYGSDVDDEDNEIESSSVPTPAKDVAYPSGIKQPLADAHDASVNGISQLHEHSRYETNFVNAQIKTMSLPSNDFVSDQLDNDKVTKASDLSHSSKVVPEDLRDNELDAIQRSHDKFNGFSSKDTLGIPRSELLGKSIGGKKATDDHS</sequence>
<dbReference type="Proteomes" id="UP001374535">
    <property type="component" value="Chromosome 11"/>
</dbReference>
<dbReference type="AlphaFoldDB" id="A0AAQ3MEU2"/>
<evidence type="ECO:0000256" key="1">
    <source>
        <dbReference type="SAM" id="MobiDB-lite"/>
    </source>
</evidence>
<protein>
    <submittedName>
        <fullName evidence="2">Uncharacterized protein</fullName>
    </submittedName>
</protein>
<proteinExistence type="predicted"/>
<reference evidence="2 3" key="1">
    <citation type="journal article" date="2023" name="Life. Sci Alliance">
        <title>Evolutionary insights into 3D genome organization and epigenetic landscape of Vigna mungo.</title>
        <authorList>
            <person name="Junaid A."/>
            <person name="Singh B."/>
            <person name="Bhatia S."/>
        </authorList>
    </citation>
    <scope>NUCLEOTIDE SEQUENCE [LARGE SCALE GENOMIC DNA]</scope>
    <source>
        <strain evidence="2">Urdbean</strain>
    </source>
</reference>
<evidence type="ECO:0000313" key="2">
    <source>
        <dbReference type="EMBL" id="WVY89717.1"/>
    </source>
</evidence>
<keyword evidence="3" id="KW-1185">Reference proteome</keyword>
<dbReference type="EMBL" id="CP144690">
    <property type="protein sequence ID" value="WVY89717.1"/>
    <property type="molecule type" value="Genomic_DNA"/>
</dbReference>
<feature type="region of interest" description="Disordered" evidence="1">
    <location>
        <begin position="106"/>
        <end position="129"/>
    </location>
</feature>
<feature type="non-terminal residue" evidence="2">
    <location>
        <position position="1"/>
    </location>
</feature>
<gene>
    <name evidence="2" type="ORF">V8G54_035231</name>
</gene>
<evidence type="ECO:0000313" key="3">
    <source>
        <dbReference type="Proteomes" id="UP001374535"/>
    </source>
</evidence>
<name>A0AAQ3MEU2_VIGMU</name>
<organism evidence="2 3">
    <name type="scientific">Vigna mungo</name>
    <name type="common">Black gram</name>
    <name type="synonym">Phaseolus mungo</name>
    <dbReference type="NCBI Taxonomy" id="3915"/>
    <lineage>
        <taxon>Eukaryota</taxon>
        <taxon>Viridiplantae</taxon>
        <taxon>Streptophyta</taxon>
        <taxon>Embryophyta</taxon>
        <taxon>Tracheophyta</taxon>
        <taxon>Spermatophyta</taxon>
        <taxon>Magnoliopsida</taxon>
        <taxon>eudicotyledons</taxon>
        <taxon>Gunneridae</taxon>
        <taxon>Pentapetalae</taxon>
        <taxon>rosids</taxon>
        <taxon>fabids</taxon>
        <taxon>Fabales</taxon>
        <taxon>Fabaceae</taxon>
        <taxon>Papilionoideae</taxon>
        <taxon>50 kb inversion clade</taxon>
        <taxon>NPAAA clade</taxon>
        <taxon>indigoferoid/millettioid clade</taxon>
        <taxon>Phaseoleae</taxon>
        <taxon>Vigna</taxon>
    </lineage>
</organism>